<dbReference type="Proteomes" id="UP001589828">
    <property type="component" value="Unassembled WGS sequence"/>
</dbReference>
<accession>A0ABV6L0W5</accession>
<gene>
    <name evidence="1" type="ORF">ACFFGT_04090</name>
</gene>
<dbReference type="SUPFAM" id="SSF53448">
    <property type="entry name" value="Nucleotide-diphospho-sugar transferases"/>
    <property type="match status" value="1"/>
</dbReference>
<reference evidence="1 2" key="1">
    <citation type="submission" date="2024-09" db="EMBL/GenBank/DDBJ databases">
        <authorList>
            <person name="Sun Q."/>
            <person name="Mori K."/>
        </authorList>
    </citation>
    <scope>NUCLEOTIDE SEQUENCE [LARGE SCALE GENOMIC DNA]</scope>
    <source>
        <strain evidence="1 2">NCAIM B.02415</strain>
    </source>
</reference>
<organism evidence="1 2">
    <name type="scientific">Mucilaginibacter angelicae</name>
    <dbReference type="NCBI Taxonomy" id="869718"/>
    <lineage>
        <taxon>Bacteria</taxon>
        <taxon>Pseudomonadati</taxon>
        <taxon>Bacteroidota</taxon>
        <taxon>Sphingobacteriia</taxon>
        <taxon>Sphingobacteriales</taxon>
        <taxon>Sphingobacteriaceae</taxon>
        <taxon>Mucilaginibacter</taxon>
    </lineage>
</organism>
<protein>
    <recommendedName>
        <fullName evidence="3">Glycosyl transferase family 25</fullName>
    </recommendedName>
</protein>
<evidence type="ECO:0000313" key="2">
    <source>
        <dbReference type="Proteomes" id="UP001589828"/>
    </source>
</evidence>
<keyword evidence="2" id="KW-1185">Reference proteome</keyword>
<name>A0ABV6L0W5_9SPHI</name>
<dbReference type="EMBL" id="JBHLTS010000007">
    <property type="protein sequence ID" value="MFC0513361.1"/>
    <property type="molecule type" value="Genomic_DNA"/>
</dbReference>
<dbReference type="RefSeq" id="WP_377021229.1">
    <property type="nucleotide sequence ID" value="NZ_JBHLTS010000007.1"/>
</dbReference>
<comment type="caution">
    <text evidence="1">The sequence shown here is derived from an EMBL/GenBank/DDBJ whole genome shotgun (WGS) entry which is preliminary data.</text>
</comment>
<sequence>MKIPTFIINLKIRSDRFEHIKQEFEGRSEFEINIVEAYPHKFGNIGLWNTIKHIIKDLTDPEHEFVLICEDDHLFTAEYSLQTISDAITEAQDKNADVLLGGLSWFEDAIQVSNTLFSVKKFSGTQFTIIFRKFFKKILDAEFELQDTADAKLTSLSDSIYFTSSFISVQKEFGYSDATNMNDGTHRVQSLFIRSIVKAKTANNIRSYFLNSFNVDAISNSIYDNDDWNIPAYIVNLPEREDRKAHILNQFSGRHEFDVHLVEGVKHETGAYGHWQSIRKVIELAIENDDDVIVFCEDDHEFTPQYSQSAFFKNIFTAHILGCEYLSGGSGRFDLAVPVSENLFWTDHCLSTQFVIIFKKFFRKILDAPYDENIVGDIKLSELAVNKMLLVPFISTQKEIGLSDVTSLHNDQSHVVQEMFNAASFRADYMQLVYAAHKQQAI</sequence>
<dbReference type="InterPro" id="IPR029044">
    <property type="entry name" value="Nucleotide-diphossugar_trans"/>
</dbReference>
<evidence type="ECO:0000313" key="1">
    <source>
        <dbReference type="EMBL" id="MFC0513361.1"/>
    </source>
</evidence>
<evidence type="ECO:0008006" key="3">
    <source>
        <dbReference type="Google" id="ProtNLM"/>
    </source>
</evidence>
<proteinExistence type="predicted"/>